<dbReference type="InterPro" id="IPR050330">
    <property type="entry name" value="Bact_OuterMem_StrucFunc"/>
</dbReference>
<dbReference type="PRINTS" id="PR01021">
    <property type="entry name" value="OMPADOMAIN"/>
</dbReference>
<gene>
    <name evidence="7" type="ORF">BWK73_41215</name>
</gene>
<dbReference type="PROSITE" id="PS51123">
    <property type="entry name" value="OMPA_2"/>
    <property type="match status" value="1"/>
</dbReference>
<dbReference type="PROSITE" id="PS51257">
    <property type="entry name" value="PROKAR_LIPOPROTEIN"/>
    <property type="match status" value="1"/>
</dbReference>
<evidence type="ECO:0000313" key="7">
    <source>
        <dbReference type="EMBL" id="OQX02889.1"/>
    </source>
</evidence>
<dbReference type="SUPFAM" id="SSF103088">
    <property type="entry name" value="OmpA-like"/>
    <property type="match status" value="1"/>
</dbReference>
<dbReference type="Gene3D" id="3.30.1330.60">
    <property type="entry name" value="OmpA-like domain"/>
    <property type="match status" value="1"/>
</dbReference>
<feature type="domain" description="OmpA-like" evidence="6">
    <location>
        <begin position="96"/>
        <end position="213"/>
    </location>
</feature>
<dbReference type="Pfam" id="PF13488">
    <property type="entry name" value="Gly-zipper_Omp"/>
    <property type="match status" value="1"/>
</dbReference>
<evidence type="ECO:0000256" key="4">
    <source>
        <dbReference type="PROSITE-ProRule" id="PRU00473"/>
    </source>
</evidence>
<evidence type="ECO:0000259" key="6">
    <source>
        <dbReference type="PROSITE" id="PS51123"/>
    </source>
</evidence>
<dbReference type="InterPro" id="IPR006665">
    <property type="entry name" value="OmpA-like"/>
</dbReference>
<dbReference type="GO" id="GO:0009279">
    <property type="term" value="C:cell outer membrane"/>
    <property type="evidence" value="ECO:0007669"/>
    <property type="project" value="UniProtKB-SubCell"/>
</dbReference>
<feature type="signal peptide" evidence="5">
    <location>
        <begin position="1"/>
        <end position="19"/>
    </location>
</feature>
<evidence type="ECO:0000256" key="3">
    <source>
        <dbReference type="ARBA" id="ARBA00023237"/>
    </source>
</evidence>
<dbReference type="InterPro" id="IPR036737">
    <property type="entry name" value="OmpA-like_sf"/>
</dbReference>
<keyword evidence="3" id="KW-0998">Cell outer membrane</keyword>
<feature type="chain" id="PRO_5012033465" evidence="5">
    <location>
        <begin position="20"/>
        <end position="215"/>
    </location>
</feature>
<proteinExistence type="predicted"/>
<evidence type="ECO:0000256" key="2">
    <source>
        <dbReference type="ARBA" id="ARBA00023136"/>
    </source>
</evidence>
<evidence type="ECO:0000313" key="8">
    <source>
        <dbReference type="Proteomes" id="UP000192491"/>
    </source>
</evidence>
<evidence type="ECO:0000256" key="1">
    <source>
        <dbReference type="ARBA" id="ARBA00004442"/>
    </source>
</evidence>
<dbReference type="PROSITE" id="PS01068">
    <property type="entry name" value="OMPA_1"/>
    <property type="match status" value="1"/>
</dbReference>
<keyword evidence="5" id="KW-0732">Signal</keyword>
<reference evidence="7 8" key="1">
    <citation type="submission" date="2017-01" db="EMBL/GenBank/DDBJ databases">
        <title>Novel large sulfur bacteria in the metagenomes of groundwater-fed chemosynthetic microbial mats in the Lake Huron basin.</title>
        <authorList>
            <person name="Sharrar A.M."/>
            <person name="Flood B.E."/>
            <person name="Bailey J.V."/>
            <person name="Jones D.S."/>
            <person name="Biddanda B."/>
            <person name="Ruberg S.A."/>
            <person name="Marcus D.N."/>
            <person name="Dick G.J."/>
        </authorList>
    </citation>
    <scope>NUCLEOTIDE SEQUENCE [LARGE SCALE GENOMIC DNA]</scope>
    <source>
        <strain evidence="7">A8</strain>
    </source>
</reference>
<name>A0A1Y1QD95_9GAMM</name>
<evidence type="ECO:0000256" key="5">
    <source>
        <dbReference type="SAM" id="SignalP"/>
    </source>
</evidence>
<dbReference type="PANTHER" id="PTHR30329">
    <property type="entry name" value="STATOR ELEMENT OF FLAGELLAR MOTOR COMPLEX"/>
    <property type="match status" value="1"/>
</dbReference>
<organism evidence="7 8">
    <name type="scientific">Thiothrix lacustris</name>
    <dbReference type="NCBI Taxonomy" id="525917"/>
    <lineage>
        <taxon>Bacteria</taxon>
        <taxon>Pseudomonadati</taxon>
        <taxon>Pseudomonadota</taxon>
        <taxon>Gammaproteobacteria</taxon>
        <taxon>Thiotrichales</taxon>
        <taxon>Thiotrichaceae</taxon>
        <taxon>Thiothrix</taxon>
    </lineage>
</organism>
<comment type="subcellular location">
    <subcellularLocation>
        <location evidence="1">Cell outer membrane</location>
    </subcellularLocation>
</comment>
<dbReference type="CDD" id="cd07185">
    <property type="entry name" value="OmpA_C-like"/>
    <property type="match status" value="1"/>
</dbReference>
<dbReference type="AlphaFoldDB" id="A0A1Y1QD95"/>
<dbReference type="EMBL" id="MTEJ01000448">
    <property type="protein sequence ID" value="OQX02889.1"/>
    <property type="molecule type" value="Genomic_DNA"/>
</dbReference>
<dbReference type="InterPro" id="IPR006690">
    <property type="entry name" value="OMPA-like_CS"/>
</dbReference>
<accession>A0A1Y1QD95</accession>
<dbReference type="Proteomes" id="UP000192491">
    <property type="component" value="Unassembled WGS sequence"/>
</dbReference>
<sequence length="215" mass="22521">MKLSLRHAVIAALSATLLAGCGANGEMTRAEQGALIGGVAGAVLGKTTGDKDDKRALGGAVIGGLAGLAIGNYMDQQEAALRQSLQGSGVDVQRHNDNIVLTMPDAITFATGQSTIEPQFYPVLNNLGNTLNQFADTRIQIAGHTDNVGSDAFNLQLSQQRANSVRGYLAGTGVVAQRMQAVGYGESRPVADNGSDYGRTQNRRVEITLIPVQQQ</sequence>
<dbReference type="Pfam" id="PF00691">
    <property type="entry name" value="OmpA"/>
    <property type="match status" value="1"/>
</dbReference>
<dbReference type="InterPro" id="IPR039567">
    <property type="entry name" value="Gly-zipper"/>
</dbReference>
<keyword evidence="2 4" id="KW-0472">Membrane</keyword>
<dbReference type="PANTHER" id="PTHR30329:SF21">
    <property type="entry name" value="LIPOPROTEIN YIAD-RELATED"/>
    <property type="match status" value="1"/>
</dbReference>
<protein>
    <submittedName>
        <fullName evidence="7">Cell envelope biogenesis protein OmpA</fullName>
    </submittedName>
</protein>
<dbReference type="InterPro" id="IPR006664">
    <property type="entry name" value="OMP_bac"/>
</dbReference>
<comment type="caution">
    <text evidence="7">The sequence shown here is derived from an EMBL/GenBank/DDBJ whole genome shotgun (WGS) entry which is preliminary data.</text>
</comment>